<dbReference type="Pfam" id="PF08640">
    <property type="entry name" value="U3_assoc_6"/>
    <property type="match status" value="1"/>
</dbReference>
<dbReference type="Proteomes" id="UP001485043">
    <property type="component" value="Unassembled WGS sequence"/>
</dbReference>
<feature type="compositionally biased region" description="Polar residues" evidence="6">
    <location>
        <begin position="258"/>
        <end position="285"/>
    </location>
</feature>
<dbReference type="PANTHER" id="PTHR23271:SF1">
    <property type="entry name" value="U3 SMALL NUCLEOLAR RNA-ASSOCIATED PROTEIN 6 HOMOLOG"/>
    <property type="match status" value="1"/>
</dbReference>
<keyword evidence="4" id="KW-0677">Repeat</keyword>
<feature type="domain" description="U3 small nucleolar RNA-associated protein 6 N-terminal" evidence="7">
    <location>
        <begin position="10"/>
        <end position="91"/>
    </location>
</feature>
<reference evidence="9 10" key="1">
    <citation type="journal article" date="2024" name="Nat. Commun.">
        <title>Phylogenomics reveals the evolutionary origins of lichenization in chlorophyte algae.</title>
        <authorList>
            <person name="Puginier C."/>
            <person name="Libourel C."/>
            <person name="Otte J."/>
            <person name="Skaloud P."/>
            <person name="Haon M."/>
            <person name="Grisel S."/>
            <person name="Petersen M."/>
            <person name="Berrin J.G."/>
            <person name="Delaux P.M."/>
            <person name="Dal Grande F."/>
            <person name="Keller J."/>
        </authorList>
    </citation>
    <scope>NUCLEOTIDE SEQUENCE [LARGE SCALE GENOMIC DNA]</scope>
    <source>
        <strain evidence="9 10">SAG 2523</strain>
    </source>
</reference>
<proteinExistence type="inferred from homology"/>
<comment type="similarity">
    <text evidence="2">Belongs to the UTP6 family.</text>
</comment>
<evidence type="ECO:0000313" key="9">
    <source>
        <dbReference type="EMBL" id="KAK9868819.1"/>
    </source>
</evidence>
<organism evidence="9 10">
    <name type="scientific">Apatococcus fuscideae</name>
    <dbReference type="NCBI Taxonomy" id="2026836"/>
    <lineage>
        <taxon>Eukaryota</taxon>
        <taxon>Viridiplantae</taxon>
        <taxon>Chlorophyta</taxon>
        <taxon>core chlorophytes</taxon>
        <taxon>Trebouxiophyceae</taxon>
        <taxon>Chlorellales</taxon>
        <taxon>Chlorellaceae</taxon>
        <taxon>Apatococcus</taxon>
    </lineage>
</organism>
<accession>A0AAW1TGP5</accession>
<dbReference type="InterPro" id="IPR055347">
    <property type="entry name" value="UTP6_N"/>
</dbReference>
<dbReference type="InterPro" id="IPR056907">
    <property type="entry name" value="UTP6_C"/>
</dbReference>
<name>A0AAW1TGP5_9CHLO</name>
<dbReference type="EMBL" id="JALJOV010000011">
    <property type="protein sequence ID" value="KAK9868819.1"/>
    <property type="molecule type" value="Genomic_DNA"/>
</dbReference>
<evidence type="ECO:0000256" key="3">
    <source>
        <dbReference type="ARBA" id="ARBA00022552"/>
    </source>
</evidence>
<dbReference type="PANTHER" id="PTHR23271">
    <property type="entry name" value="HEPATOCELLULAR CARCINOMA-ASSOCIATED ANTIGEN 66"/>
    <property type="match status" value="1"/>
</dbReference>
<feature type="region of interest" description="Disordered" evidence="6">
    <location>
        <begin position="227"/>
        <end position="311"/>
    </location>
</feature>
<evidence type="ECO:0000256" key="4">
    <source>
        <dbReference type="ARBA" id="ARBA00022737"/>
    </source>
</evidence>
<keyword evidence="3" id="KW-0698">rRNA processing</keyword>
<dbReference type="Pfam" id="PF24892">
    <property type="entry name" value="UTP6_C"/>
    <property type="match status" value="1"/>
</dbReference>
<dbReference type="AlphaFoldDB" id="A0AAW1TGP5"/>
<dbReference type="SMART" id="SM00386">
    <property type="entry name" value="HAT"/>
    <property type="match status" value="8"/>
</dbReference>
<dbReference type="GO" id="GO:0034388">
    <property type="term" value="C:Pwp2p-containing subcomplex of 90S preribosome"/>
    <property type="evidence" value="ECO:0007669"/>
    <property type="project" value="TreeGrafter"/>
</dbReference>
<dbReference type="GO" id="GO:0032040">
    <property type="term" value="C:small-subunit processome"/>
    <property type="evidence" value="ECO:0007669"/>
    <property type="project" value="TreeGrafter"/>
</dbReference>
<keyword evidence="10" id="KW-1185">Reference proteome</keyword>
<evidence type="ECO:0000256" key="6">
    <source>
        <dbReference type="SAM" id="MobiDB-lite"/>
    </source>
</evidence>
<evidence type="ECO:0000259" key="7">
    <source>
        <dbReference type="Pfam" id="PF08640"/>
    </source>
</evidence>
<keyword evidence="5" id="KW-0539">Nucleus</keyword>
<gene>
    <name evidence="9" type="ORF">WJX84_006213</name>
</gene>
<feature type="domain" description="U3 small nucleolar RNA-associated protein 6 homolog C-terminal" evidence="8">
    <location>
        <begin position="431"/>
        <end position="712"/>
    </location>
</feature>
<dbReference type="Gene3D" id="1.25.40.10">
    <property type="entry name" value="Tetratricopeptide repeat domain"/>
    <property type="match status" value="2"/>
</dbReference>
<evidence type="ECO:0000256" key="2">
    <source>
        <dbReference type="ARBA" id="ARBA00010734"/>
    </source>
</evidence>
<dbReference type="SUPFAM" id="SSF48452">
    <property type="entry name" value="TPR-like"/>
    <property type="match status" value="1"/>
</dbReference>
<dbReference type="InterPro" id="IPR003107">
    <property type="entry name" value="HAT"/>
</dbReference>
<evidence type="ECO:0008006" key="11">
    <source>
        <dbReference type="Google" id="ProtNLM"/>
    </source>
</evidence>
<protein>
    <recommendedName>
        <fullName evidence="11">U3 small nucleolar RNA-associated protein 6</fullName>
    </recommendedName>
</protein>
<dbReference type="GO" id="GO:0030515">
    <property type="term" value="F:snoRNA binding"/>
    <property type="evidence" value="ECO:0007669"/>
    <property type="project" value="InterPro"/>
</dbReference>
<evidence type="ECO:0000256" key="5">
    <source>
        <dbReference type="ARBA" id="ARBA00023242"/>
    </source>
</evidence>
<sequence>MADTVRYIAEEMIPELEDFEKRGYFTKAEIKQMVKKRLQFEYLLKRKIPLKADFLRYIEYEERLEALRVHRKAEKDMGSKHTLAEWAIPRRIHFIYDRALRRFKGDLDLWTRWLQHCRAASSPRQMSKVLTRALQLHPREPRLWSHAAGFEFEDHHNPAAARLLLQRGLRICPNSTHLWLENFRLELLYAHQLRTRRQVLGLQAWKPQAPNHPDPLGDAPELAAAMAEDPPEASGLHAAADTEATPSIPASAVPTQLDPMTNGHSFPISSEHTSSIDQLSSSPARTNADADPMHAGASPPEANGSAFIMGSNASPDTITLEVAAPQSSQQQPSPGDNAALQGLLEGAIARVVFRNAADAHPGRLDIRAKFLETLRPFSFPGVAQLSEEILADVAQNFAEDPQAWELRAQSAWRPIGNSLTGTEQPGHFQAAIAIYEEAVQHLGTQGMYALYTAFLQNILNASSPAAGHAGAVQAPELSQAATVADLLCSVYHQAANKGAMSEQMLLEWAALEMQQGRVEAATAATMRGCQLLPASCGLWQRRLALLAQSAAAQVARAGSKTERKLARQSLQQAAVQGVRSVPAPASAPLWLQLFPAFQALSLPCLPLADQLLAQLTGLAKGHPEGAMGEAAAAAVQAVWTQEGPEAGRQLYQRMLVLPPPGLAFFNRMIDLESAVEASCPSKAGSDRICRIFEAAVDAYGSTNVHLWIRYIAHLQQAAQGSDIMDDHGDTDGEEKNYSLLLTRHAGRGSS</sequence>
<dbReference type="InterPro" id="IPR011990">
    <property type="entry name" value="TPR-like_helical_dom_sf"/>
</dbReference>
<evidence type="ECO:0000256" key="1">
    <source>
        <dbReference type="ARBA" id="ARBA00004604"/>
    </source>
</evidence>
<comment type="caution">
    <text evidence="9">The sequence shown here is derived from an EMBL/GenBank/DDBJ whole genome shotgun (WGS) entry which is preliminary data.</text>
</comment>
<evidence type="ECO:0000259" key="8">
    <source>
        <dbReference type="Pfam" id="PF24892"/>
    </source>
</evidence>
<dbReference type="InterPro" id="IPR013949">
    <property type="entry name" value="Utp6"/>
</dbReference>
<evidence type="ECO:0000313" key="10">
    <source>
        <dbReference type="Proteomes" id="UP001485043"/>
    </source>
</evidence>
<comment type="subcellular location">
    <subcellularLocation>
        <location evidence="1">Nucleus</location>
        <location evidence="1">Nucleolus</location>
    </subcellularLocation>
</comment>
<dbReference type="GO" id="GO:0000462">
    <property type="term" value="P:maturation of SSU-rRNA from tricistronic rRNA transcript (SSU-rRNA, 5.8S rRNA, LSU-rRNA)"/>
    <property type="evidence" value="ECO:0007669"/>
    <property type="project" value="InterPro"/>
</dbReference>